<feature type="compositionally biased region" description="Low complexity" evidence="1">
    <location>
        <begin position="122"/>
        <end position="133"/>
    </location>
</feature>
<dbReference type="AlphaFoldDB" id="A0A1K1PYA2"/>
<feature type="compositionally biased region" description="Polar residues" evidence="1">
    <location>
        <begin position="102"/>
        <end position="121"/>
    </location>
</feature>
<dbReference type="STRING" id="1150368.SAMN02927921_02143"/>
<dbReference type="Gene3D" id="1.25.40.10">
    <property type="entry name" value="Tetratricopeptide repeat domain"/>
    <property type="match status" value="1"/>
</dbReference>
<feature type="chain" id="PRO_5009666841" evidence="2">
    <location>
        <begin position="24"/>
        <end position="486"/>
    </location>
</feature>
<proteinExistence type="predicted"/>
<sequence length="486" mass="54558">MKAKKRIISLTALLFFTNITAFGQEETQVTTGLKDGHTIVIVKEPNKKEYWHYAAGCKMLTVTIESPTRCKKCDTESQQEEAKKKAEADKKRAENKAKEKNGNTTVTDPTNTEINRSGTERNTNNSNTTSTTNPYMNKVNAYNAKMRADAQALDNAADQTMNAWGNELAKGKNADFVSTAKPLVGEFAKQGNATAAYGTVGVAVGAQVISMIGSGKSREERLKERGEYEMKEHFRAIIKGDDQAAFKHSIDDINNNGDNSDAYCQAGIFSLYNTYDIKEIINMHGRILESNAQAAYPFLEKSSEIIQRKDLQKLFYHPYFELGYLTFLGIGTSRNYQEAYKYFENGILRGAKDGNTEYPSCHYYLGYLKLVGIGTQKSEKEAFKHFEKATGYYHPEGKPIISAANFALGYMSYYGIGTSQNTKKALAYFEKSVKQKNINAIILLEQMLNNNEFDKKEAEKIKIICSKNKKKAEYNGFTNTTFTNDF</sequence>
<dbReference type="PANTHER" id="PTHR11102:SF160">
    <property type="entry name" value="ERAD-ASSOCIATED E3 UBIQUITIN-PROTEIN LIGASE COMPONENT HRD3"/>
    <property type="match status" value="1"/>
</dbReference>
<feature type="region of interest" description="Disordered" evidence="1">
    <location>
        <begin position="68"/>
        <end position="135"/>
    </location>
</feature>
<accession>A0A1K1PYA2</accession>
<keyword evidence="2" id="KW-0732">Signal</keyword>
<evidence type="ECO:0000313" key="3">
    <source>
        <dbReference type="EMBL" id="SFW52624.1"/>
    </source>
</evidence>
<evidence type="ECO:0000256" key="2">
    <source>
        <dbReference type="SAM" id="SignalP"/>
    </source>
</evidence>
<dbReference type="Pfam" id="PF08238">
    <property type="entry name" value="Sel1"/>
    <property type="match status" value="3"/>
</dbReference>
<dbReference type="SUPFAM" id="SSF81901">
    <property type="entry name" value="HCP-like"/>
    <property type="match status" value="1"/>
</dbReference>
<feature type="compositionally biased region" description="Basic and acidic residues" evidence="1">
    <location>
        <begin position="71"/>
        <end position="101"/>
    </location>
</feature>
<feature type="signal peptide" evidence="2">
    <location>
        <begin position="1"/>
        <end position="23"/>
    </location>
</feature>
<dbReference type="OrthoDB" id="9813021at2"/>
<organism evidence="3 4">
    <name type="scientific">Sinomicrobium oceani</name>
    <dbReference type="NCBI Taxonomy" id="1150368"/>
    <lineage>
        <taxon>Bacteria</taxon>
        <taxon>Pseudomonadati</taxon>
        <taxon>Bacteroidota</taxon>
        <taxon>Flavobacteriia</taxon>
        <taxon>Flavobacteriales</taxon>
        <taxon>Flavobacteriaceae</taxon>
        <taxon>Sinomicrobium</taxon>
    </lineage>
</organism>
<dbReference type="PANTHER" id="PTHR11102">
    <property type="entry name" value="SEL-1-LIKE PROTEIN"/>
    <property type="match status" value="1"/>
</dbReference>
<dbReference type="Proteomes" id="UP000182248">
    <property type="component" value="Unassembled WGS sequence"/>
</dbReference>
<protein>
    <submittedName>
        <fullName evidence="3">Sel1 repeat-containing protein</fullName>
    </submittedName>
</protein>
<dbReference type="SMART" id="SM00671">
    <property type="entry name" value="SEL1"/>
    <property type="match status" value="3"/>
</dbReference>
<dbReference type="EMBL" id="FPJE01000010">
    <property type="protein sequence ID" value="SFW52624.1"/>
    <property type="molecule type" value="Genomic_DNA"/>
</dbReference>
<dbReference type="RefSeq" id="WP_072317358.1">
    <property type="nucleotide sequence ID" value="NZ_FPJE01000010.1"/>
</dbReference>
<gene>
    <name evidence="3" type="ORF">SAMN02927921_02143</name>
</gene>
<dbReference type="InterPro" id="IPR011990">
    <property type="entry name" value="TPR-like_helical_dom_sf"/>
</dbReference>
<keyword evidence="4" id="KW-1185">Reference proteome</keyword>
<reference evidence="3 4" key="1">
    <citation type="submission" date="2016-11" db="EMBL/GenBank/DDBJ databases">
        <authorList>
            <person name="Jaros S."/>
            <person name="Januszkiewicz K."/>
            <person name="Wedrychowicz H."/>
        </authorList>
    </citation>
    <scope>NUCLEOTIDE SEQUENCE [LARGE SCALE GENOMIC DNA]</scope>
    <source>
        <strain evidence="3 4">CGMCC 1.12145</strain>
    </source>
</reference>
<name>A0A1K1PYA2_9FLAO</name>
<evidence type="ECO:0000313" key="4">
    <source>
        <dbReference type="Proteomes" id="UP000182248"/>
    </source>
</evidence>
<dbReference type="InterPro" id="IPR006597">
    <property type="entry name" value="Sel1-like"/>
</dbReference>
<dbReference type="InterPro" id="IPR050767">
    <property type="entry name" value="Sel1_AlgK"/>
</dbReference>
<evidence type="ECO:0000256" key="1">
    <source>
        <dbReference type="SAM" id="MobiDB-lite"/>
    </source>
</evidence>